<dbReference type="PANTHER" id="PTHR43793">
    <property type="entry name" value="FAD SYNTHASE"/>
    <property type="match status" value="1"/>
</dbReference>
<gene>
    <name evidence="9" type="ORF">EI42_05954</name>
</gene>
<dbReference type="SUPFAM" id="SSF52374">
    <property type="entry name" value="Nucleotidylyl transferase"/>
    <property type="match status" value="1"/>
</dbReference>
<keyword evidence="4" id="KW-0547">Nucleotide-binding</keyword>
<evidence type="ECO:0000256" key="4">
    <source>
        <dbReference type="ARBA" id="ARBA00022741"/>
    </source>
</evidence>
<dbReference type="InterPro" id="IPR050385">
    <property type="entry name" value="Archaeal_FAD_synthase"/>
</dbReference>
<comment type="caution">
    <text evidence="9">The sequence shown here is derived from an EMBL/GenBank/DDBJ whole genome shotgun (WGS) entry which is preliminary data.</text>
</comment>
<dbReference type="GO" id="GO:0005975">
    <property type="term" value="P:carbohydrate metabolic process"/>
    <property type="evidence" value="ECO:0007669"/>
    <property type="project" value="InterPro"/>
</dbReference>
<dbReference type="InterPro" id="IPR014729">
    <property type="entry name" value="Rossmann-like_a/b/a_fold"/>
</dbReference>
<dbReference type="EC" id="2.7.7.70" evidence="1"/>
<protein>
    <recommendedName>
        <fullName evidence="1">D-glycero-beta-D-manno-heptose 1-phosphate adenylyltransferase</fullName>
        <ecNumber evidence="1">2.7.7.70</ecNumber>
    </recommendedName>
</protein>
<organism evidence="9 10">
    <name type="scientific">Thermosporothrix hazakensis</name>
    <dbReference type="NCBI Taxonomy" id="644383"/>
    <lineage>
        <taxon>Bacteria</taxon>
        <taxon>Bacillati</taxon>
        <taxon>Chloroflexota</taxon>
        <taxon>Ktedonobacteria</taxon>
        <taxon>Ktedonobacterales</taxon>
        <taxon>Thermosporotrichaceae</taxon>
        <taxon>Thermosporothrix</taxon>
    </lineage>
</organism>
<reference evidence="9 10" key="1">
    <citation type="submission" date="2018-06" db="EMBL/GenBank/DDBJ databases">
        <title>Genomic Encyclopedia of Archaeal and Bacterial Type Strains, Phase II (KMG-II): from individual species to whole genera.</title>
        <authorList>
            <person name="Goeker M."/>
        </authorList>
    </citation>
    <scope>NUCLEOTIDE SEQUENCE [LARGE SCALE GENOMIC DNA]</scope>
    <source>
        <strain evidence="9 10">ATCC BAA-1881</strain>
    </source>
</reference>
<keyword evidence="10" id="KW-1185">Reference proteome</keyword>
<name>A0A326TUJ6_THEHA</name>
<dbReference type="Pfam" id="PF01467">
    <property type="entry name" value="CTP_transf_like"/>
    <property type="match status" value="1"/>
</dbReference>
<dbReference type="Gene3D" id="3.40.50.620">
    <property type="entry name" value="HUPs"/>
    <property type="match status" value="1"/>
</dbReference>
<evidence type="ECO:0000259" key="8">
    <source>
        <dbReference type="Pfam" id="PF01467"/>
    </source>
</evidence>
<dbReference type="GO" id="GO:0016773">
    <property type="term" value="F:phosphotransferase activity, alcohol group as acceptor"/>
    <property type="evidence" value="ECO:0007669"/>
    <property type="project" value="InterPro"/>
</dbReference>
<dbReference type="InterPro" id="IPR004821">
    <property type="entry name" value="Cyt_trans-like"/>
</dbReference>
<keyword evidence="2 9" id="KW-0808">Transferase</keyword>
<keyword evidence="9" id="KW-0418">Kinase</keyword>
<evidence type="ECO:0000313" key="10">
    <source>
        <dbReference type="Proteomes" id="UP000248806"/>
    </source>
</evidence>
<evidence type="ECO:0000313" key="9">
    <source>
        <dbReference type="EMBL" id="PZW19726.1"/>
    </source>
</evidence>
<dbReference type="NCBIfam" id="TIGR02199">
    <property type="entry name" value="rfaE_dom_II"/>
    <property type="match status" value="1"/>
</dbReference>
<keyword evidence="3" id="KW-0548">Nucleotidyltransferase</keyword>
<evidence type="ECO:0000256" key="1">
    <source>
        <dbReference type="ARBA" id="ARBA00012519"/>
    </source>
</evidence>
<evidence type="ECO:0000256" key="6">
    <source>
        <dbReference type="ARBA" id="ARBA00023277"/>
    </source>
</evidence>
<evidence type="ECO:0000256" key="2">
    <source>
        <dbReference type="ARBA" id="ARBA00022679"/>
    </source>
</evidence>
<comment type="catalytic activity">
    <reaction evidence="7">
        <text>D-glycero-beta-D-manno-heptose 1-phosphate + ATP + H(+) = ADP-D-glycero-beta-D-manno-heptose + diphosphate</text>
        <dbReference type="Rhea" id="RHEA:27465"/>
        <dbReference type="ChEBI" id="CHEBI:15378"/>
        <dbReference type="ChEBI" id="CHEBI:30616"/>
        <dbReference type="ChEBI" id="CHEBI:33019"/>
        <dbReference type="ChEBI" id="CHEBI:59967"/>
        <dbReference type="ChEBI" id="CHEBI:61593"/>
        <dbReference type="EC" id="2.7.7.70"/>
    </reaction>
</comment>
<sequence length="181" mass="20239">MKSMKNRNMQLSIQQKILARATLADIVRQRQAAGEQAVFTNGCFDLLHLGHVRYLQEARDLGDFLIIGLNADASVRRLKGEERPLVPQEERAEILAALQMVDYITIFDEPTAEELVNTLRPSIYVKGADYASVQNSLPDPKRLPEAAVVQAYGGSVRLLAYIPNHSTTELIARIQRLPSRS</sequence>
<evidence type="ECO:0000256" key="3">
    <source>
        <dbReference type="ARBA" id="ARBA00022695"/>
    </source>
</evidence>
<dbReference type="GO" id="GO:0005524">
    <property type="term" value="F:ATP binding"/>
    <property type="evidence" value="ECO:0007669"/>
    <property type="project" value="UniProtKB-KW"/>
</dbReference>
<keyword evidence="5" id="KW-0067">ATP-binding</keyword>
<dbReference type="GO" id="GO:0016301">
    <property type="term" value="F:kinase activity"/>
    <property type="evidence" value="ECO:0007669"/>
    <property type="project" value="UniProtKB-KW"/>
</dbReference>
<keyword evidence="6" id="KW-0119">Carbohydrate metabolism</keyword>
<dbReference type="InterPro" id="IPR011914">
    <property type="entry name" value="RfaE_dom_II"/>
</dbReference>
<dbReference type="AlphaFoldDB" id="A0A326TUJ6"/>
<evidence type="ECO:0000256" key="5">
    <source>
        <dbReference type="ARBA" id="ARBA00022840"/>
    </source>
</evidence>
<evidence type="ECO:0000256" key="7">
    <source>
        <dbReference type="ARBA" id="ARBA00047428"/>
    </source>
</evidence>
<dbReference type="NCBIfam" id="TIGR00125">
    <property type="entry name" value="cyt_tran_rel"/>
    <property type="match status" value="1"/>
</dbReference>
<dbReference type="EMBL" id="QKUF01000043">
    <property type="protein sequence ID" value="PZW19726.1"/>
    <property type="molecule type" value="Genomic_DNA"/>
</dbReference>
<dbReference type="PANTHER" id="PTHR43793:SF2">
    <property type="entry name" value="BIFUNCTIONAL PROTEIN HLDE"/>
    <property type="match status" value="1"/>
</dbReference>
<proteinExistence type="predicted"/>
<dbReference type="Proteomes" id="UP000248806">
    <property type="component" value="Unassembled WGS sequence"/>
</dbReference>
<accession>A0A326TUJ6</accession>
<dbReference type="GO" id="GO:0016779">
    <property type="term" value="F:nucleotidyltransferase activity"/>
    <property type="evidence" value="ECO:0007669"/>
    <property type="project" value="UniProtKB-KW"/>
</dbReference>
<feature type="domain" description="Cytidyltransferase-like" evidence="8">
    <location>
        <begin position="39"/>
        <end position="132"/>
    </location>
</feature>